<dbReference type="OrthoDB" id="25818at2759"/>
<feature type="domain" description="Maltose/galactoside acetyltransferase" evidence="4">
    <location>
        <begin position="6"/>
        <end position="59"/>
    </location>
</feature>
<dbReference type="PANTHER" id="PTHR23416">
    <property type="entry name" value="SIALIC ACID SYNTHASE-RELATED"/>
    <property type="match status" value="1"/>
</dbReference>
<evidence type="ECO:0000256" key="1">
    <source>
        <dbReference type="ARBA" id="ARBA00007274"/>
    </source>
</evidence>
<name>A0A9W8ATV6_9FUNG</name>
<dbReference type="SMART" id="SM01266">
    <property type="entry name" value="Mac"/>
    <property type="match status" value="1"/>
</dbReference>
<evidence type="ECO:0000259" key="4">
    <source>
        <dbReference type="SMART" id="SM01266"/>
    </source>
</evidence>
<dbReference type="Pfam" id="PF00132">
    <property type="entry name" value="Hexapep"/>
    <property type="match status" value="1"/>
</dbReference>
<dbReference type="PANTHER" id="PTHR23416:SF23">
    <property type="entry name" value="ACETYLTRANSFERASE C18B11.09C-RELATED"/>
    <property type="match status" value="1"/>
</dbReference>
<dbReference type="InterPro" id="IPR024688">
    <property type="entry name" value="Mac_dom"/>
</dbReference>
<dbReference type="FunFam" id="2.160.10.10:FF:000025">
    <property type="entry name" value="Hexapeptide-repeat containing-acetyltransferase"/>
    <property type="match status" value="1"/>
</dbReference>
<dbReference type="InterPro" id="IPR001451">
    <property type="entry name" value="Hexapep"/>
</dbReference>
<protein>
    <recommendedName>
        <fullName evidence="4">Maltose/galactoside acetyltransferase domain-containing protein</fullName>
    </recommendedName>
</protein>
<gene>
    <name evidence="5" type="ORF">IWQ62_003569</name>
</gene>
<comment type="similarity">
    <text evidence="1">Belongs to the transferase hexapeptide repeat family.</text>
</comment>
<dbReference type="GO" id="GO:0016407">
    <property type="term" value="F:acetyltransferase activity"/>
    <property type="evidence" value="ECO:0007669"/>
    <property type="project" value="InterPro"/>
</dbReference>
<proteinExistence type="inferred from homology"/>
<evidence type="ECO:0000313" key="6">
    <source>
        <dbReference type="Proteomes" id="UP001150925"/>
    </source>
</evidence>
<accession>A0A9W8ATV6</accession>
<dbReference type="CDD" id="cd03357">
    <property type="entry name" value="LbH_MAT_GAT"/>
    <property type="match status" value="1"/>
</dbReference>
<dbReference type="Proteomes" id="UP001150925">
    <property type="component" value="Unassembled WGS sequence"/>
</dbReference>
<evidence type="ECO:0000256" key="3">
    <source>
        <dbReference type="ARBA" id="ARBA00023315"/>
    </source>
</evidence>
<keyword evidence="6" id="KW-1185">Reference proteome</keyword>
<evidence type="ECO:0000313" key="5">
    <source>
        <dbReference type="EMBL" id="KAJ1962321.1"/>
    </source>
</evidence>
<reference evidence="5" key="1">
    <citation type="submission" date="2022-07" db="EMBL/GenBank/DDBJ databases">
        <title>Phylogenomic reconstructions and comparative analyses of Kickxellomycotina fungi.</title>
        <authorList>
            <person name="Reynolds N.K."/>
            <person name="Stajich J.E."/>
            <person name="Barry K."/>
            <person name="Grigoriev I.V."/>
            <person name="Crous P."/>
            <person name="Smith M.E."/>
        </authorList>
    </citation>
    <scope>NUCLEOTIDE SEQUENCE</scope>
    <source>
        <strain evidence="5">RSA 1196</strain>
    </source>
</reference>
<dbReference type="Pfam" id="PF12464">
    <property type="entry name" value="Mac"/>
    <property type="match status" value="1"/>
</dbReference>
<dbReference type="InterPro" id="IPR051159">
    <property type="entry name" value="Hexapeptide_acetyltransf"/>
</dbReference>
<dbReference type="EMBL" id="JANBPY010000982">
    <property type="protein sequence ID" value="KAJ1962321.1"/>
    <property type="molecule type" value="Genomic_DNA"/>
</dbReference>
<dbReference type="InterPro" id="IPR018357">
    <property type="entry name" value="Hexapep_transf_CS"/>
</dbReference>
<keyword evidence="2" id="KW-0808">Transferase</keyword>
<evidence type="ECO:0000256" key="2">
    <source>
        <dbReference type="ARBA" id="ARBA00022679"/>
    </source>
</evidence>
<organism evidence="5 6">
    <name type="scientific">Dispira parvispora</name>
    <dbReference type="NCBI Taxonomy" id="1520584"/>
    <lineage>
        <taxon>Eukaryota</taxon>
        <taxon>Fungi</taxon>
        <taxon>Fungi incertae sedis</taxon>
        <taxon>Zoopagomycota</taxon>
        <taxon>Kickxellomycotina</taxon>
        <taxon>Dimargaritomycetes</taxon>
        <taxon>Dimargaritales</taxon>
        <taxon>Dimargaritaceae</taxon>
        <taxon>Dispira</taxon>
    </lineage>
</organism>
<dbReference type="GO" id="GO:0008374">
    <property type="term" value="F:O-acyltransferase activity"/>
    <property type="evidence" value="ECO:0007669"/>
    <property type="project" value="TreeGrafter"/>
</dbReference>
<dbReference type="Gene3D" id="2.160.10.10">
    <property type="entry name" value="Hexapeptide repeat proteins"/>
    <property type="match status" value="1"/>
</dbReference>
<keyword evidence="3" id="KW-0012">Acyltransferase</keyword>
<comment type="caution">
    <text evidence="5">The sequence shown here is derived from an EMBL/GenBank/DDBJ whole genome shotgun (WGS) entry which is preliminary data.</text>
</comment>
<dbReference type="AlphaFoldDB" id="A0A9W8ATV6"/>
<sequence>MEDLAKQRMLSGKWYKAIDPALRKEQLRIYRLLREYQEKFDQPEHRQEILQQILGQCDSTTFIQPPFHCDFGYNIKVGRNFFSNAFNTILDCAPVIIGDNVWLGPQVHIYAVTHPLAAKSRSQYWIQAKPVTINDHVWVGGNSVIMPGVTIGEGAVVGAGSVVTKDVPPFTLALGNPARVVKTLPVDSDEVEE</sequence>
<dbReference type="PROSITE" id="PS00101">
    <property type="entry name" value="HEXAPEP_TRANSFERASES"/>
    <property type="match status" value="1"/>
</dbReference>
<dbReference type="SUPFAM" id="SSF51161">
    <property type="entry name" value="Trimeric LpxA-like enzymes"/>
    <property type="match status" value="1"/>
</dbReference>
<dbReference type="InterPro" id="IPR011004">
    <property type="entry name" value="Trimer_LpxA-like_sf"/>
</dbReference>